<evidence type="ECO:0000313" key="2">
    <source>
        <dbReference type="EMBL" id="TIC59437.1"/>
    </source>
</evidence>
<name>A0AB38MQJ2_9BASI</name>
<dbReference type="InterPro" id="IPR036927">
    <property type="entry name" value="Cyt_c_oxase-like_su1_sf"/>
</dbReference>
<dbReference type="SUPFAM" id="SSF81442">
    <property type="entry name" value="Cytochrome c oxidase subunit I-like"/>
    <property type="match status" value="1"/>
</dbReference>
<dbReference type="GO" id="GO:0009060">
    <property type="term" value="P:aerobic respiration"/>
    <property type="evidence" value="ECO:0007669"/>
    <property type="project" value="InterPro"/>
</dbReference>
<dbReference type="Proteomes" id="UP000309601">
    <property type="component" value="Unassembled WGS sequence"/>
</dbReference>
<reference evidence="2 3" key="1">
    <citation type="submission" date="2019-03" db="EMBL/GenBank/DDBJ databases">
        <title>Sequencing 25 genomes of Wallemia mellicola.</title>
        <authorList>
            <person name="Gostincar C."/>
        </authorList>
    </citation>
    <scope>NUCLEOTIDE SEQUENCE [LARGE SCALE GENOMIC DNA]</scope>
    <source>
        <strain evidence="2 3">EXF-1274</strain>
    </source>
</reference>
<evidence type="ECO:0000313" key="3">
    <source>
        <dbReference type="Proteomes" id="UP000309601"/>
    </source>
</evidence>
<organism evidence="2 3">
    <name type="scientific">Wallemia mellicola</name>
    <dbReference type="NCBI Taxonomy" id="1708541"/>
    <lineage>
        <taxon>Eukaryota</taxon>
        <taxon>Fungi</taxon>
        <taxon>Dikarya</taxon>
        <taxon>Basidiomycota</taxon>
        <taxon>Wallemiomycotina</taxon>
        <taxon>Wallemiomycetes</taxon>
        <taxon>Wallemiales</taxon>
        <taxon>Wallemiaceae</taxon>
        <taxon>Wallemia</taxon>
    </lineage>
</organism>
<dbReference type="Pfam" id="PF00115">
    <property type="entry name" value="COX1"/>
    <property type="match status" value="1"/>
</dbReference>
<protein>
    <recommendedName>
        <fullName evidence="1">Cytochrome oxidase subunit I profile domain-containing protein</fullName>
    </recommendedName>
</protein>
<dbReference type="GO" id="GO:0004129">
    <property type="term" value="F:cytochrome-c oxidase activity"/>
    <property type="evidence" value="ECO:0007669"/>
    <property type="project" value="InterPro"/>
</dbReference>
<dbReference type="GO" id="GO:0020037">
    <property type="term" value="F:heme binding"/>
    <property type="evidence" value="ECO:0007669"/>
    <property type="project" value="InterPro"/>
</dbReference>
<gene>
    <name evidence="2" type="ORF">E3Q02_04457</name>
</gene>
<feature type="non-terminal residue" evidence="2">
    <location>
        <position position="66"/>
    </location>
</feature>
<accession>A0AB38MQJ2</accession>
<proteinExistence type="predicted"/>
<evidence type="ECO:0000259" key="1">
    <source>
        <dbReference type="PROSITE" id="PS50855"/>
    </source>
</evidence>
<dbReference type="AlphaFoldDB" id="A0AB38MQJ2"/>
<dbReference type="InterPro" id="IPR000883">
    <property type="entry name" value="Cyt_C_Oxase_1"/>
</dbReference>
<dbReference type="EMBL" id="SPRW01000162">
    <property type="protein sequence ID" value="TIC59437.1"/>
    <property type="molecule type" value="Genomic_DNA"/>
</dbReference>
<dbReference type="GO" id="GO:0016020">
    <property type="term" value="C:membrane"/>
    <property type="evidence" value="ECO:0007669"/>
    <property type="project" value="InterPro"/>
</dbReference>
<sequence>MGGVFGLFGGLYYWSGKLMGERFKEEVGRIELWRLLIGVNVSLLGEDLLGLEGMGGRIVDYGDGFG</sequence>
<dbReference type="InterPro" id="IPR023616">
    <property type="entry name" value="Cyt_c_oxase-like_su1_dom"/>
</dbReference>
<feature type="domain" description="Cytochrome oxidase subunit I profile" evidence="1">
    <location>
        <begin position="1"/>
        <end position="66"/>
    </location>
</feature>
<dbReference type="PROSITE" id="PS50855">
    <property type="entry name" value="COX1"/>
    <property type="match status" value="1"/>
</dbReference>
<comment type="caution">
    <text evidence="2">The sequence shown here is derived from an EMBL/GenBank/DDBJ whole genome shotgun (WGS) entry which is preliminary data.</text>
</comment>
<dbReference type="GO" id="GO:0005739">
    <property type="term" value="C:mitochondrion"/>
    <property type="evidence" value="ECO:0007669"/>
    <property type="project" value="UniProtKB-ARBA"/>
</dbReference>
<dbReference type="Gene3D" id="1.20.210.10">
    <property type="entry name" value="Cytochrome c oxidase-like, subunit I domain"/>
    <property type="match status" value="1"/>
</dbReference>